<dbReference type="KEGG" id="snep:Enr13x_16370"/>
<name>A0A518HLR3_9BACT</name>
<dbReference type="RefSeq" id="WP_145385480.1">
    <property type="nucleotide sequence ID" value="NZ_CP037423.1"/>
</dbReference>
<gene>
    <name evidence="1" type="ORF">Enr13x_16370</name>
</gene>
<sequence length="379" mass="41081">MRFLNEHRGMLVTAVIAIAVGIASYAVVSSDPLAQRSRGSFTIDYSSVYEVDSDLIQFRQTEEIKVQMDEVRGICVGPADKLYIAGDQAVAVYSQDGVELATIRTDGEPSCVAIGNDQHVSPGRIYVGAGDRIEVFEPDGSRVGTWSVPDDNAILASIAVAANDVFVADAANRVVLRFDLAGKLVSVIGKPDDGGRTFNVPNTYFDIAIGSEGRLHVANPGALRIETYTFDGAMEVRWGEPGAAIDRFFGCCNPSYFAVLPGGEIVTSEKGIPRIKVYSEFGEFRSVVAGPSMLGVAQSELGDPRAVQAEAVFDVATDSRGRILVLDPRRKSVRVFERSIVEKSGIGFQPVNPEMWDRLPACRLAHDRLEAYPTVWDRG</sequence>
<dbReference type="GO" id="GO:0008270">
    <property type="term" value="F:zinc ion binding"/>
    <property type="evidence" value="ECO:0007669"/>
    <property type="project" value="UniProtKB-KW"/>
</dbReference>
<dbReference type="PANTHER" id="PTHR24104:SF25">
    <property type="entry name" value="PROTEIN LIN-41"/>
    <property type="match status" value="1"/>
</dbReference>
<protein>
    <recommendedName>
        <fullName evidence="3">NHL repeat protein</fullName>
    </recommendedName>
</protein>
<proteinExistence type="predicted"/>
<accession>A0A518HLR3</accession>
<dbReference type="GO" id="GO:0000209">
    <property type="term" value="P:protein polyubiquitination"/>
    <property type="evidence" value="ECO:0007669"/>
    <property type="project" value="TreeGrafter"/>
</dbReference>
<evidence type="ECO:0000313" key="1">
    <source>
        <dbReference type="EMBL" id="QDV41794.1"/>
    </source>
</evidence>
<dbReference type="SUPFAM" id="SSF101898">
    <property type="entry name" value="NHL repeat"/>
    <property type="match status" value="1"/>
</dbReference>
<organism evidence="1 2">
    <name type="scientific">Stieleria neptunia</name>
    <dbReference type="NCBI Taxonomy" id="2527979"/>
    <lineage>
        <taxon>Bacteria</taxon>
        <taxon>Pseudomonadati</taxon>
        <taxon>Planctomycetota</taxon>
        <taxon>Planctomycetia</taxon>
        <taxon>Pirellulales</taxon>
        <taxon>Pirellulaceae</taxon>
        <taxon>Stieleria</taxon>
    </lineage>
</organism>
<dbReference type="Gene3D" id="2.120.10.30">
    <property type="entry name" value="TolB, C-terminal domain"/>
    <property type="match status" value="2"/>
</dbReference>
<reference evidence="1 2" key="1">
    <citation type="submission" date="2019-03" db="EMBL/GenBank/DDBJ databases">
        <title>Deep-cultivation of Planctomycetes and their phenomic and genomic characterization uncovers novel biology.</title>
        <authorList>
            <person name="Wiegand S."/>
            <person name="Jogler M."/>
            <person name="Boedeker C."/>
            <person name="Pinto D."/>
            <person name="Vollmers J."/>
            <person name="Rivas-Marin E."/>
            <person name="Kohn T."/>
            <person name="Peeters S.H."/>
            <person name="Heuer A."/>
            <person name="Rast P."/>
            <person name="Oberbeckmann S."/>
            <person name="Bunk B."/>
            <person name="Jeske O."/>
            <person name="Meyerdierks A."/>
            <person name="Storesund J.E."/>
            <person name="Kallscheuer N."/>
            <person name="Luecker S."/>
            <person name="Lage O.M."/>
            <person name="Pohl T."/>
            <person name="Merkel B.J."/>
            <person name="Hornburger P."/>
            <person name="Mueller R.-W."/>
            <person name="Bruemmer F."/>
            <person name="Labrenz M."/>
            <person name="Spormann A.M."/>
            <person name="Op den Camp H."/>
            <person name="Overmann J."/>
            <person name="Amann R."/>
            <person name="Jetten M.S.M."/>
            <person name="Mascher T."/>
            <person name="Medema M.H."/>
            <person name="Devos D.P."/>
            <person name="Kaster A.-K."/>
            <person name="Ovreas L."/>
            <person name="Rohde M."/>
            <person name="Galperin M.Y."/>
            <person name="Jogler C."/>
        </authorList>
    </citation>
    <scope>NUCLEOTIDE SEQUENCE [LARGE SCALE GENOMIC DNA]</scope>
    <source>
        <strain evidence="1 2">Enr13</strain>
    </source>
</reference>
<dbReference type="AlphaFoldDB" id="A0A518HLR3"/>
<evidence type="ECO:0000313" key="2">
    <source>
        <dbReference type="Proteomes" id="UP000319004"/>
    </source>
</evidence>
<dbReference type="GO" id="GO:0043161">
    <property type="term" value="P:proteasome-mediated ubiquitin-dependent protein catabolic process"/>
    <property type="evidence" value="ECO:0007669"/>
    <property type="project" value="TreeGrafter"/>
</dbReference>
<dbReference type="InterPro" id="IPR050952">
    <property type="entry name" value="TRIM-NHL_E3_ligases"/>
</dbReference>
<keyword evidence="2" id="KW-1185">Reference proteome</keyword>
<dbReference type="PANTHER" id="PTHR24104">
    <property type="entry name" value="E3 UBIQUITIN-PROTEIN LIGASE NHLRC1-RELATED"/>
    <property type="match status" value="1"/>
</dbReference>
<dbReference type="OrthoDB" id="261034at2"/>
<dbReference type="GO" id="GO:0061630">
    <property type="term" value="F:ubiquitin protein ligase activity"/>
    <property type="evidence" value="ECO:0007669"/>
    <property type="project" value="TreeGrafter"/>
</dbReference>
<dbReference type="InterPro" id="IPR011042">
    <property type="entry name" value="6-blade_b-propeller_TolB-like"/>
</dbReference>
<dbReference type="EMBL" id="CP037423">
    <property type="protein sequence ID" value="QDV41794.1"/>
    <property type="molecule type" value="Genomic_DNA"/>
</dbReference>
<dbReference type="Proteomes" id="UP000319004">
    <property type="component" value="Chromosome"/>
</dbReference>
<evidence type="ECO:0008006" key="3">
    <source>
        <dbReference type="Google" id="ProtNLM"/>
    </source>
</evidence>